<protein>
    <submittedName>
        <fullName evidence="1">Uncharacterized protein</fullName>
    </submittedName>
</protein>
<evidence type="ECO:0000313" key="1">
    <source>
        <dbReference type="EMBL" id="KAI1696983.1"/>
    </source>
</evidence>
<proteinExistence type="predicted"/>
<dbReference type="EMBL" id="JAKKPZ010000294">
    <property type="protein sequence ID" value="KAI1696983.1"/>
    <property type="molecule type" value="Genomic_DNA"/>
</dbReference>
<reference evidence="1" key="1">
    <citation type="submission" date="2022-01" db="EMBL/GenBank/DDBJ databases">
        <title>Genome Sequence Resource for Two Populations of Ditylenchus destructor, the Migratory Endoparasitic Phytonematode.</title>
        <authorList>
            <person name="Zhang H."/>
            <person name="Lin R."/>
            <person name="Xie B."/>
        </authorList>
    </citation>
    <scope>NUCLEOTIDE SEQUENCE</scope>
    <source>
        <strain evidence="1">BazhouSP</strain>
    </source>
</reference>
<dbReference type="Proteomes" id="UP001201812">
    <property type="component" value="Unassembled WGS sequence"/>
</dbReference>
<name>A0AAD4MJ35_9BILA</name>
<keyword evidence="2" id="KW-1185">Reference proteome</keyword>
<accession>A0AAD4MJ35</accession>
<sequence length="248" mass="29098">MFNKELPPDEYNKWIVRNGYSKEIPVEDQTAGKENTENDRNIYMFGANVYQNSSTQYYACAEVKDDNWPVFQHFIHLLMEPFIYIRSLSLITQKDVLNLLTGEMSPDHGRLQCEQLIIYFEDDSQKFIAWIKDHVRCDEFQILLDRDSNCDEELHDLFLTGAPCTSSIRVIHYDLSKVIVHLMQAIMDLKNRDEYQMIESILGNVNDRELVEALKDNCAEFFAEGEQFENDYGPIKVIRFINSDIKKN</sequence>
<organism evidence="1 2">
    <name type="scientific">Ditylenchus destructor</name>
    <dbReference type="NCBI Taxonomy" id="166010"/>
    <lineage>
        <taxon>Eukaryota</taxon>
        <taxon>Metazoa</taxon>
        <taxon>Ecdysozoa</taxon>
        <taxon>Nematoda</taxon>
        <taxon>Chromadorea</taxon>
        <taxon>Rhabditida</taxon>
        <taxon>Tylenchina</taxon>
        <taxon>Tylenchomorpha</taxon>
        <taxon>Sphaerularioidea</taxon>
        <taxon>Anguinidae</taxon>
        <taxon>Anguininae</taxon>
        <taxon>Ditylenchus</taxon>
    </lineage>
</organism>
<comment type="caution">
    <text evidence="1">The sequence shown here is derived from an EMBL/GenBank/DDBJ whole genome shotgun (WGS) entry which is preliminary data.</text>
</comment>
<dbReference type="AlphaFoldDB" id="A0AAD4MJ35"/>
<evidence type="ECO:0000313" key="2">
    <source>
        <dbReference type="Proteomes" id="UP001201812"/>
    </source>
</evidence>
<gene>
    <name evidence="1" type="ORF">DdX_18754</name>
</gene>